<evidence type="ECO:0000313" key="4">
    <source>
        <dbReference type="Proteomes" id="UP000434639"/>
    </source>
</evidence>
<comment type="caution">
    <text evidence="3">The sequence shown here is derived from an EMBL/GenBank/DDBJ whole genome shotgun (WGS) entry which is preliminary data.</text>
</comment>
<sequence>MQKSRKPWRSFIFFLLVGVLAVLSLLPMQIELLPQQLEELGVPLELPVETMALLTLLNPLLLIIAGLLIGHFLAERTGFHSFIYEKDRYGKPLFPKVRAIFKISALLGVMGGVLIITADTILQPFLPEALHLSNAEASLGVFDLATRLLYGGIAEELMLRWGVMTLLVFILWKIFQRKKNQPSSFIVWTGMILSALLFGLAHYGATAAAVDMTALIFVRMLFLNGLVGIIYGWLYWKKGLEAGMIAHMATHVTLILFSILTSLI</sequence>
<dbReference type="EMBL" id="WMIB01000032">
    <property type="protein sequence ID" value="MTH55563.1"/>
    <property type="molecule type" value="Genomic_DNA"/>
</dbReference>
<dbReference type="Pfam" id="PF02517">
    <property type="entry name" value="Rce1-like"/>
    <property type="match status" value="1"/>
</dbReference>
<accession>A0A7X2S8C8</accession>
<feature type="transmembrane region" description="Helical" evidence="1">
    <location>
        <begin position="50"/>
        <end position="74"/>
    </location>
</feature>
<dbReference type="RefSeq" id="WP_155114059.1">
    <property type="nucleotide sequence ID" value="NZ_WMIB01000032.1"/>
</dbReference>
<dbReference type="GO" id="GO:0080120">
    <property type="term" value="P:CAAX-box protein maturation"/>
    <property type="evidence" value="ECO:0007669"/>
    <property type="project" value="UniProtKB-ARBA"/>
</dbReference>
<name>A0A7X2S8C8_9BACI</name>
<organism evidence="3 4">
    <name type="scientific">Metabacillus mangrovi</name>
    <dbReference type="NCBI Taxonomy" id="1491830"/>
    <lineage>
        <taxon>Bacteria</taxon>
        <taxon>Bacillati</taxon>
        <taxon>Bacillota</taxon>
        <taxon>Bacilli</taxon>
        <taxon>Bacillales</taxon>
        <taxon>Bacillaceae</taxon>
        <taxon>Metabacillus</taxon>
    </lineage>
</organism>
<feature type="transmembrane region" description="Helical" evidence="1">
    <location>
        <begin position="99"/>
        <end position="118"/>
    </location>
</feature>
<keyword evidence="3" id="KW-0645">Protease</keyword>
<keyword evidence="1" id="KW-0472">Membrane</keyword>
<dbReference type="GO" id="GO:0004175">
    <property type="term" value="F:endopeptidase activity"/>
    <property type="evidence" value="ECO:0007669"/>
    <property type="project" value="UniProtKB-ARBA"/>
</dbReference>
<reference evidence="3 4" key="1">
    <citation type="journal article" date="2017" name="Int. J. Syst. Evol. Microbiol.">
        <title>Bacillus mangrovi sp. nov., isolated from a sediment sample from a mangrove forest.</title>
        <authorList>
            <person name="Gupta V."/>
            <person name="Singh P.K."/>
            <person name="Korpole S."/>
            <person name="Tanuku N.R.S."/>
            <person name="Pinnaka A.K."/>
        </authorList>
    </citation>
    <scope>NUCLEOTIDE SEQUENCE [LARGE SCALE GENOMIC DNA]</scope>
    <source>
        <strain evidence="3 4">KCTC 33872</strain>
    </source>
</reference>
<feature type="transmembrane region" description="Helical" evidence="1">
    <location>
        <begin position="12"/>
        <end position="30"/>
    </location>
</feature>
<evidence type="ECO:0000259" key="2">
    <source>
        <dbReference type="Pfam" id="PF02517"/>
    </source>
</evidence>
<feature type="domain" description="CAAX prenyl protease 2/Lysostaphin resistance protein A-like" evidence="2">
    <location>
        <begin position="141"/>
        <end position="251"/>
    </location>
</feature>
<feature type="transmembrane region" description="Helical" evidence="1">
    <location>
        <begin position="187"/>
        <end position="210"/>
    </location>
</feature>
<dbReference type="AlphaFoldDB" id="A0A7X2S8C8"/>
<protein>
    <submittedName>
        <fullName evidence="3">CPBP family intramembrane metalloprotease</fullName>
    </submittedName>
</protein>
<proteinExistence type="predicted"/>
<keyword evidence="1" id="KW-0812">Transmembrane</keyword>
<gene>
    <name evidence="3" type="ORF">GKZ89_19395</name>
</gene>
<keyword evidence="3" id="KW-0482">Metalloprotease</keyword>
<evidence type="ECO:0000313" key="3">
    <source>
        <dbReference type="EMBL" id="MTH55563.1"/>
    </source>
</evidence>
<dbReference type="GO" id="GO:0006508">
    <property type="term" value="P:proteolysis"/>
    <property type="evidence" value="ECO:0007669"/>
    <property type="project" value="UniProtKB-KW"/>
</dbReference>
<feature type="transmembrane region" description="Helical" evidence="1">
    <location>
        <begin position="216"/>
        <end position="236"/>
    </location>
</feature>
<feature type="transmembrane region" description="Helical" evidence="1">
    <location>
        <begin position="243"/>
        <end position="263"/>
    </location>
</feature>
<dbReference type="GO" id="GO:0008237">
    <property type="term" value="F:metallopeptidase activity"/>
    <property type="evidence" value="ECO:0007669"/>
    <property type="project" value="UniProtKB-KW"/>
</dbReference>
<keyword evidence="4" id="KW-1185">Reference proteome</keyword>
<evidence type="ECO:0000256" key="1">
    <source>
        <dbReference type="SAM" id="Phobius"/>
    </source>
</evidence>
<dbReference type="OrthoDB" id="378663at2"/>
<keyword evidence="3" id="KW-0378">Hydrolase</keyword>
<keyword evidence="1" id="KW-1133">Transmembrane helix</keyword>
<dbReference type="Proteomes" id="UP000434639">
    <property type="component" value="Unassembled WGS sequence"/>
</dbReference>
<feature type="transmembrane region" description="Helical" evidence="1">
    <location>
        <begin position="157"/>
        <end position="175"/>
    </location>
</feature>
<dbReference type="InterPro" id="IPR003675">
    <property type="entry name" value="Rce1/LyrA-like_dom"/>
</dbReference>